<protein>
    <submittedName>
        <fullName evidence="2">Pimeloyl-ACP methyl ester carboxylesterase</fullName>
    </submittedName>
</protein>
<evidence type="ECO:0000259" key="1">
    <source>
        <dbReference type="Pfam" id="PF00561"/>
    </source>
</evidence>
<dbReference type="Gene3D" id="3.40.50.1820">
    <property type="entry name" value="alpha/beta hydrolase"/>
    <property type="match status" value="1"/>
</dbReference>
<dbReference type="Proteomes" id="UP000219374">
    <property type="component" value="Unassembled WGS sequence"/>
</dbReference>
<dbReference type="Pfam" id="PF00561">
    <property type="entry name" value="Abhydrolase_1"/>
    <property type="match status" value="1"/>
</dbReference>
<dbReference type="AlphaFoldDB" id="A0A286CW47"/>
<sequence>MSEMTQPVPIVLIHGLIGDLRIVADSDAFGGAPVLAPNLLGYGSNRGVPATAITLPAQVEWLESAIAARFGERPVHLVGHSVGGAVAMLFAHRHPQRVAALVSIEGNFTLADAFWSASLAAMPPSEAERLLESMRAQPAAWIAQAVQEPPAWATALAADWLALQPASTLQAMARSVVDETGAPSYLDRVREVFARHPVHLIAGERSRSGWDVPEWAWRQAASTTIVAQAGHLPMVDDRQGFPLRLARLLGMAAPEPVHH</sequence>
<dbReference type="PANTHER" id="PTHR43798">
    <property type="entry name" value="MONOACYLGLYCEROL LIPASE"/>
    <property type="match status" value="1"/>
</dbReference>
<dbReference type="InterPro" id="IPR029058">
    <property type="entry name" value="AB_hydrolase_fold"/>
</dbReference>
<keyword evidence="3" id="KW-1185">Reference proteome</keyword>
<dbReference type="EMBL" id="OCND01000001">
    <property type="protein sequence ID" value="SOD50616.1"/>
    <property type="molecule type" value="Genomic_DNA"/>
</dbReference>
<dbReference type="InterPro" id="IPR050266">
    <property type="entry name" value="AB_hydrolase_sf"/>
</dbReference>
<dbReference type="PANTHER" id="PTHR43798:SF33">
    <property type="entry name" value="HYDROLASE, PUTATIVE (AFU_ORTHOLOGUE AFUA_2G14860)-RELATED"/>
    <property type="match status" value="1"/>
</dbReference>
<dbReference type="SUPFAM" id="SSF53474">
    <property type="entry name" value="alpha/beta-Hydrolases"/>
    <property type="match status" value="1"/>
</dbReference>
<dbReference type="InterPro" id="IPR000073">
    <property type="entry name" value="AB_hydrolase_1"/>
</dbReference>
<evidence type="ECO:0000313" key="2">
    <source>
        <dbReference type="EMBL" id="SOD50616.1"/>
    </source>
</evidence>
<evidence type="ECO:0000313" key="3">
    <source>
        <dbReference type="Proteomes" id="UP000219374"/>
    </source>
</evidence>
<feature type="domain" description="AB hydrolase-1" evidence="1">
    <location>
        <begin position="9"/>
        <end position="145"/>
    </location>
</feature>
<gene>
    <name evidence="2" type="ORF">SAMN06296416_101215</name>
</gene>
<reference evidence="2 3" key="1">
    <citation type="submission" date="2017-09" db="EMBL/GenBank/DDBJ databases">
        <authorList>
            <person name="Ehlers B."/>
            <person name="Leendertz F.H."/>
        </authorList>
    </citation>
    <scope>NUCLEOTIDE SEQUENCE [LARGE SCALE GENOMIC DNA]</scope>
    <source>
        <strain evidence="2 3">CGMCC 1.10978</strain>
    </source>
</reference>
<dbReference type="GO" id="GO:0016020">
    <property type="term" value="C:membrane"/>
    <property type="evidence" value="ECO:0007669"/>
    <property type="project" value="TreeGrafter"/>
</dbReference>
<name>A0A286CW47_9GAMM</name>
<organism evidence="2 3">
    <name type="scientific">Pseudoxanthomonas wuyuanensis</name>
    <dbReference type="NCBI Taxonomy" id="1073196"/>
    <lineage>
        <taxon>Bacteria</taxon>
        <taxon>Pseudomonadati</taxon>
        <taxon>Pseudomonadota</taxon>
        <taxon>Gammaproteobacteria</taxon>
        <taxon>Lysobacterales</taxon>
        <taxon>Lysobacteraceae</taxon>
        <taxon>Pseudoxanthomonas</taxon>
    </lineage>
</organism>
<proteinExistence type="predicted"/>
<dbReference type="RefSeq" id="WP_202926291.1">
    <property type="nucleotide sequence ID" value="NZ_OCND01000001.1"/>
</dbReference>
<dbReference type="PRINTS" id="PR00111">
    <property type="entry name" value="ABHYDROLASE"/>
</dbReference>
<accession>A0A286CW47</accession>